<dbReference type="VEuPathDB" id="FungiDB:C5L36_0A09310"/>
<dbReference type="InterPro" id="IPR010487">
    <property type="entry name" value="NGRN/Rrg9"/>
</dbReference>
<comment type="function">
    <text evidence="1">Required for respiratory activity and maintenance and expression of the mitochondrial genome.</text>
</comment>
<sequence length="256" mass="30689">MQWWNQSRRLLHTTYISFKSEGGRPTSWNLPDLDKLMNNSKSKVYSKNDWNEYFSKETITDERNNDSSKLHIKPPPKGWRKNKNLPQWLREKYALKEKAMKIDLSKVKRLSPSTANAIRMLHDQFPEELPTPKLAEFFKVSPVAIAKILKSRWTPTEKELEKLERRYQRRLLRQVTEKMLHNKFEEFIAETESKLKMEIPPFFKQELFDYYKKFGIEEVRTDFEELNKARLAREKRKDEKINEYVNTIAPSTEGND</sequence>
<dbReference type="Pfam" id="PF06413">
    <property type="entry name" value="Neugrin"/>
    <property type="match status" value="1"/>
</dbReference>
<dbReference type="EMBL" id="NHMM01000007">
    <property type="protein sequence ID" value="OUT20645.1"/>
    <property type="molecule type" value="Genomic_DNA"/>
</dbReference>
<dbReference type="Proteomes" id="UP000195871">
    <property type="component" value="Unassembled WGS sequence"/>
</dbReference>
<evidence type="ECO:0000256" key="1">
    <source>
        <dbReference type="ARBA" id="ARBA00003548"/>
    </source>
</evidence>
<dbReference type="GO" id="GO:0005739">
    <property type="term" value="C:mitochondrion"/>
    <property type="evidence" value="ECO:0007669"/>
    <property type="project" value="UniProtKB-SubCell"/>
</dbReference>
<comment type="subcellular location">
    <subcellularLocation>
        <location evidence="2">Mitochondrion</location>
    </subcellularLocation>
</comment>
<evidence type="ECO:0000256" key="4">
    <source>
        <dbReference type="ARBA" id="ARBA00013566"/>
    </source>
</evidence>
<protein>
    <recommendedName>
        <fullName evidence="4">Required for respiratory growth protein 9, mitochondrial</fullName>
    </recommendedName>
</protein>
<dbReference type="AlphaFoldDB" id="A0A1Z8JJ93"/>
<dbReference type="PANTHER" id="PTHR13475:SF3">
    <property type="entry name" value="NEUGRIN"/>
    <property type="match status" value="1"/>
</dbReference>
<evidence type="ECO:0000313" key="5">
    <source>
        <dbReference type="EMBL" id="OUT20645.1"/>
    </source>
</evidence>
<comment type="similarity">
    <text evidence="3">Belongs to the RRG9 family.</text>
</comment>
<name>A0A1Z8JJ93_PICKU</name>
<comment type="caution">
    <text evidence="5">The sequence shown here is derived from an EMBL/GenBank/DDBJ whole genome shotgun (WGS) entry which is preliminary data.</text>
</comment>
<reference evidence="5 6" key="1">
    <citation type="submission" date="2017-05" db="EMBL/GenBank/DDBJ databases">
        <title>The Genome Sequence of Candida krusei Ckrusei653.</title>
        <authorList>
            <person name="Cuomo C."/>
            <person name="Forche A."/>
            <person name="Young S."/>
            <person name="Abouelleil A."/>
            <person name="Cao P."/>
            <person name="Chapman S."/>
            <person name="Cusick C."/>
            <person name="Shea T."/>
            <person name="Nusbaum C."/>
            <person name="Birren B."/>
        </authorList>
    </citation>
    <scope>NUCLEOTIDE SEQUENCE [LARGE SCALE GENOMIC DNA]</scope>
    <source>
        <strain evidence="5 6">Ckrusei653</strain>
    </source>
</reference>
<dbReference type="GO" id="GO:0005634">
    <property type="term" value="C:nucleus"/>
    <property type="evidence" value="ECO:0007669"/>
    <property type="project" value="TreeGrafter"/>
</dbReference>
<evidence type="ECO:0000313" key="6">
    <source>
        <dbReference type="Proteomes" id="UP000195871"/>
    </source>
</evidence>
<evidence type="ECO:0000256" key="3">
    <source>
        <dbReference type="ARBA" id="ARBA00010895"/>
    </source>
</evidence>
<evidence type="ECO:0000256" key="2">
    <source>
        <dbReference type="ARBA" id="ARBA00004173"/>
    </source>
</evidence>
<dbReference type="PANTHER" id="PTHR13475">
    <property type="entry name" value="NEUGRIN"/>
    <property type="match status" value="1"/>
</dbReference>
<accession>A0A1Z8JJ93</accession>
<gene>
    <name evidence="5" type="ORF">CAS74_004308</name>
</gene>
<organism evidence="5 6">
    <name type="scientific">Pichia kudriavzevii</name>
    <name type="common">Yeast</name>
    <name type="synonym">Issatchenkia orientalis</name>
    <dbReference type="NCBI Taxonomy" id="4909"/>
    <lineage>
        <taxon>Eukaryota</taxon>
        <taxon>Fungi</taxon>
        <taxon>Dikarya</taxon>
        <taxon>Ascomycota</taxon>
        <taxon>Saccharomycotina</taxon>
        <taxon>Pichiomycetes</taxon>
        <taxon>Pichiales</taxon>
        <taxon>Pichiaceae</taxon>
        <taxon>Pichia</taxon>
    </lineage>
</organism>
<proteinExistence type="inferred from homology"/>